<evidence type="ECO:0000256" key="2">
    <source>
        <dbReference type="PROSITE-ProRule" id="PRU00703"/>
    </source>
</evidence>
<dbReference type="SMART" id="SM00116">
    <property type="entry name" value="CBS"/>
    <property type="match status" value="2"/>
</dbReference>
<dbReference type="AlphaFoldDB" id="A0A850F2E1"/>
<dbReference type="CDD" id="cd04622">
    <property type="entry name" value="CBS_pair_HRP1_like"/>
    <property type="match status" value="1"/>
</dbReference>
<dbReference type="Proteomes" id="UP000564806">
    <property type="component" value="Unassembled WGS sequence"/>
</dbReference>
<dbReference type="RefSeq" id="WP_175374542.1">
    <property type="nucleotide sequence ID" value="NZ_JABWCS010000221.1"/>
</dbReference>
<feature type="domain" description="CBS" evidence="3">
    <location>
        <begin position="8"/>
        <end position="67"/>
    </location>
</feature>
<sequence length="143" mass="15216">MKTIKEVMTAGPVTVTLKDNIYEVAVKMRDNGTGFIPVVDSEGSDQLIGVVTDRDLVIRGYAAKHSGSTAIETVMSKELRTVTEDTSVDEAAEIMAAGQVRRLPVVSGKKLIGIVSIGDLAVRNIFADEAGEALSSISQQTLH</sequence>
<name>A0A850F2E1_9BACL</name>
<reference evidence="4" key="1">
    <citation type="submission" date="2020-06" db="EMBL/GenBank/DDBJ databases">
        <title>Paenibacillus sp. nov., isolated from soil.</title>
        <authorList>
            <person name="Seo Y.L."/>
        </authorList>
    </citation>
    <scope>NUCLEOTIDE SEQUENCE [LARGE SCALE GENOMIC DNA]</scope>
    <source>
        <strain evidence="4">JW14</strain>
    </source>
</reference>
<dbReference type="PROSITE" id="PS51371">
    <property type="entry name" value="CBS"/>
    <property type="match status" value="2"/>
</dbReference>
<organism evidence="4 5">
    <name type="scientific">Paenibacillus agri</name>
    <dbReference type="NCBI Taxonomy" id="2744309"/>
    <lineage>
        <taxon>Bacteria</taxon>
        <taxon>Bacillati</taxon>
        <taxon>Bacillota</taxon>
        <taxon>Bacilli</taxon>
        <taxon>Bacillales</taxon>
        <taxon>Paenibacillaceae</taxon>
        <taxon>Paenibacillus</taxon>
    </lineage>
</organism>
<evidence type="ECO:0000256" key="1">
    <source>
        <dbReference type="ARBA" id="ARBA00023122"/>
    </source>
</evidence>
<dbReference type="InterPro" id="IPR051257">
    <property type="entry name" value="Diverse_CBS-Domain"/>
</dbReference>
<dbReference type="InterPro" id="IPR046342">
    <property type="entry name" value="CBS_dom_sf"/>
</dbReference>
<dbReference type="Pfam" id="PF00571">
    <property type="entry name" value="CBS"/>
    <property type="match status" value="2"/>
</dbReference>
<evidence type="ECO:0000313" key="5">
    <source>
        <dbReference type="Proteomes" id="UP000564806"/>
    </source>
</evidence>
<dbReference type="PANTHER" id="PTHR43080">
    <property type="entry name" value="CBS DOMAIN-CONTAINING PROTEIN CBSX3, MITOCHONDRIAL"/>
    <property type="match status" value="1"/>
</dbReference>
<protein>
    <submittedName>
        <fullName evidence="4">CBS domain-containing protein</fullName>
    </submittedName>
</protein>
<dbReference type="SUPFAM" id="SSF54631">
    <property type="entry name" value="CBS-domain pair"/>
    <property type="match status" value="1"/>
</dbReference>
<evidence type="ECO:0000259" key="3">
    <source>
        <dbReference type="PROSITE" id="PS51371"/>
    </source>
</evidence>
<evidence type="ECO:0000313" key="4">
    <source>
        <dbReference type="EMBL" id="NUU64201.1"/>
    </source>
</evidence>
<proteinExistence type="predicted"/>
<dbReference type="Gene3D" id="3.10.580.10">
    <property type="entry name" value="CBS-domain"/>
    <property type="match status" value="1"/>
</dbReference>
<keyword evidence="1 2" id="KW-0129">CBS domain</keyword>
<gene>
    <name evidence="4" type="ORF">HPT30_28005</name>
</gene>
<comment type="caution">
    <text evidence="4">The sequence shown here is derived from an EMBL/GenBank/DDBJ whole genome shotgun (WGS) entry which is preliminary data.</text>
</comment>
<accession>A0A850F2E1</accession>
<dbReference type="PANTHER" id="PTHR43080:SF2">
    <property type="entry name" value="CBS DOMAIN-CONTAINING PROTEIN"/>
    <property type="match status" value="1"/>
</dbReference>
<dbReference type="InterPro" id="IPR000644">
    <property type="entry name" value="CBS_dom"/>
</dbReference>
<keyword evidence="5" id="KW-1185">Reference proteome</keyword>
<dbReference type="EMBL" id="JABWCS010000221">
    <property type="protein sequence ID" value="NUU64201.1"/>
    <property type="molecule type" value="Genomic_DNA"/>
</dbReference>
<feature type="domain" description="CBS" evidence="3">
    <location>
        <begin position="75"/>
        <end position="132"/>
    </location>
</feature>